<dbReference type="Gene3D" id="1.10.10.10">
    <property type="entry name" value="Winged helix-like DNA-binding domain superfamily/Winged helix DNA-binding domain"/>
    <property type="match status" value="1"/>
</dbReference>
<protein>
    <submittedName>
        <fullName evidence="7">RNA polymerase sigma-70 factor (ECF subfamily)</fullName>
    </submittedName>
</protein>
<comment type="caution">
    <text evidence="7">The sequence shown here is derived from an EMBL/GenBank/DDBJ whole genome shotgun (WGS) entry which is preliminary data.</text>
</comment>
<dbReference type="PANTHER" id="PTHR43133">
    <property type="entry name" value="RNA POLYMERASE ECF-TYPE SIGMA FACTO"/>
    <property type="match status" value="1"/>
</dbReference>
<organism evidence="7 8">
    <name type="scientific">Chitinophaga japonensis</name>
    <name type="common">Flexibacter japonensis</name>
    <dbReference type="NCBI Taxonomy" id="104662"/>
    <lineage>
        <taxon>Bacteria</taxon>
        <taxon>Pseudomonadati</taxon>
        <taxon>Bacteroidota</taxon>
        <taxon>Chitinophagia</taxon>
        <taxon>Chitinophagales</taxon>
        <taxon>Chitinophagaceae</taxon>
        <taxon>Chitinophaga</taxon>
    </lineage>
</organism>
<reference evidence="7 8" key="1">
    <citation type="journal article" date="2013" name="Stand. Genomic Sci.">
        <title>Genomic Encyclopedia of Type Strains, Phase I: The one thousand microbial genomes (KMG-I) project.</title>
        <authorList>
            <person name="Kyrpides N.C."/>
            <person name="Woyke T."/>
            <person name="Eisen J.A."/>
            <person name="Garrity G."/>
            <person name="Lilburn T.G."/>
            <person name="Beck B.J."/>
            <person name="Whitman W.B."/>
            <person name="Hugenholtz P."/>
            <person name="Klenk H.P."/>
        </authorList>
    </citation>
    <scope>NUCLEOTIDE SEQUENCE [LARGE SCALE GENOMIC DNA]</scope>
    <source>
        <strain evidence="7 8">DSM 13484</strain>
    </source>
</reference>
<accession>A0A562SUJ8</accession>
<dbReference type="InterPro" id="IPR013324">
    <property type="entry name" value="RNA_pol_sigma_r3/r4-like"/>
</dbReference>
<evidence type="ECO:0000256" key="3">
    <source>
        <dbReference type="ARBA" id="ARBA00023082"/>
    </source>
</evidence>
<sequence length="178" mass="20361">MQPTSDELLVSELKAGSQWAFSEIYNRYYTRLHLEANYKLRDKEAAADAVHDVFATIWRKKGELPEQLSLKGYLSFCIRNKCIDIIRRELQFQHYASQHEAKEPVVQADPAVAKERSIELRNAIDNLPTAQRAVVQLVHSGFSHKEIMALTGKSIQTIKNLLGTAKKTLREKLVPHHI</sequence>
<dbReference type="SUPFAM" id="SSF88946">
    <property type="entry name" value="Sigma2 domain of RNA polymerase sigma factors"/>
    <property type="match status" value="1"/>
</dbReference>
<dbReference type="AlphaFoldDB" id="A0A562SUJ8"/>
<dbReference type="Gene3D" id="1.10.1740.10">
    <property type="match status" value="1"/>
</dbReference>
<gene>
    <name evidence="7" type="ORF">LX66_4743</name>
</gene>
<keyword evidence="2" id="KW-0805">Transcription regulation</keyword>
<evidence type="ECO:0000313" key="7">
    <source>
        <dbReference type="EMBL" id="TWI84376.1"/>
    </source>
</evidence>
<dbReference type="InterPro" id="IPR014284">
    <property type="entry name" value="RNA_pol_sigma-70_dom"/>
</dbReference>
<dbReference type="Proteomes" id="UP000316778">
    <property type="component" value="Unassembled WGS sequence"/>
</dbReference>
<name>A0A562SUJ8_CHIJA</name>
<dbReference type="InterPro" id="IPR007627">
    <property type="entry name" value="RNA_pol_sigma70_r2"/>
</dbReference>
<dbReference type="InterPro" id="IPR036388">
    <property type="entry name" value="WH-like_DNA-bd_sf"/>
</dbReference>
<proteinExistence type="inferred from homology"/>
<dbReference type="GO" id="GO:0016987">
    <property type="term" value="F:sigma factor activity"/>
    <property type="evidence" value="ECO:0007669"/>
    <property type="project" value="UniProtKB-KW"/>
</dbReference>
<dbReference type="Pfam" id="PF04542">
    <property type="entry name" value="Sigma70_r2"/>
    <property type="match status" value="1"/>
</dbReference>
<evidence type="ECO:0000256" key="4">
    <source>
        <dbReference type="ARBA" id="ARBA00023163"/>
    </source>
</evidence>
<dbReference type="InterPro" id="IPR039425">
    <property type="entry name" value="RNA_pol_sigma-70-like"/>
</dbReference>
<evidence type="ECO:0000256" key="2">
    <source>
        <dbReference type="ARBA" id="ARBA00023015"/>
    </source>
</evidence>
<dbReference type="PANTHER" id="PTHR43133:SF46">
    <property type="entry name" value="RNA POLYMERASE SIGMA-70 FACTOR ECF SUBFAMILY"/>
    <property type="match status" value="1"/>
</dbReference>
<feature type="domain" description="RNA polymerase sigma factor 70 region 4 type 2" evidence="6">
    <location>
        <begin position="119"/>
        <end position="169"/>
    </location>
</feature>
<evidence type="ECO:0000256" key="1">
    <source>
        <dbReference type="ARBA" id="ARBA00010641"/>
    </source>
</evidence>
<dbReference type="EMBL" id="VLLG01000005">
    <property type="protein sequence ID" value="TWI84376.1"/>
    <property type="molecule type" value="Genomic_DNA"/>
</dbReference>
<dbReference type="RefSeq" id="WP_145717983.1">
    <property type="nucleotide sequence ID" value="NZ_BAAAFY010000002.1"/>
</dbReference>
<keyword evidence="4" id="KW-0804">Transcription</keyword>
<comment type="similarity">
    <text evidence="1">Belongs to the sigma-70 factor family. ECF subfamily.</text>
</comment>
<evidence type="ECO:0000313" key="8">
    <source>
        <dbReference type="Proteomes" id="UP000316778"/>
    </source>
</evidence>
<dbReference type="NCBIfam" id="TIGR02937">
    <property type="entry name" value="sigma70-ECF"/>
    <property type="match status" value="1"/>
</dbReference>
<evidence type="ECO:0000259" key="6">
    <source>
        <dbReference type="Pfam" id="PF08281"/>
    </source>
</evidence>
<dbReference type="SUPFAM" id="SSF88659">
    <property type="entry name" value="Sigma3 and sigma4 domains of RNA polymerase sigma factors"/>
    <property type="match status" value="1"/>
</dbReference>
<evidence type="ECO:0000259" key="5">
    <source>
        <dbReference type="Pfam" id="PF04542"/>
    </source>
</evidence>
<keyword evidence="3" id="KW-0731">Sigma factor</keyword>
<keyword evidence="8" id="KW-1185">Reference proteome</keyword>
<dbReference type="InterPro" id="IPR013325">
    <property type="entry name" value="RNA_pol_sigma_r2"/>
</dbReference>
<dbReference type="InterPro" id="IPR013249">
    <property type="entry name" value="RNA_pol_sigma70_r4_t2"/>
</dbReference>
<dbReference type="GO" id="GO:0006352">
    <property type="term" value="P:DNA-templated transcription initiation"/>
    <property type="evidence" value="ECO:0007669"/>
    <property type="project" value="InterPro"/>
</dbReference>
<feature type="domain" description="RNA polymerase sigma-70 region 2" evidence="5">
    <location>
        <begin position="24"/>
        <end position="89"/>
    </location>
</feature>
<dbReference type="OrthoDB" id="9795666at2"/>
<dbReference type="GO" id="GO:0003677">
    <property type="term" value="F:DNA binding"/>
    <property type="evidence" value="ECO:0007669"/>
    <property type="project" value="InterPro"/>
</dbReference>
<dbReference type="Pfam" id="PF08281">
    <property type="entry name" value="Sigma70_r4_2"/>
    <property type="match status" value="1"/>
</dbReference>